<dbReference type="Pfam" id="PF13352">
    <property type="entry name" value="DUF4100"/>
    <property type="match status" value="1"/>
</dbReference>
<dbReference type="Pfam" id="PF13650">
    <property type="entry name" value="Asp_protease_2"/>
    <property type="match status" value="1"/>
</dbReference>
<dbReference type="EMBL" id="JARJLG010000007">
    <property type="protein sequence ID" value="KAJ7779349.1"/>
    <property type="molecule type" value="Genomic_DNA"/>
</dbReference>
<dbReference type="InterPro" id="IPR025165">
    <property type="entry name" value="DUF4100"/>
</dbReference>
<evidence type="ECO:0000259" key="2">
    <source>
        <dbReference type="Pfam" id="PF13352"/>
    </source>
</evidence>
<dbReference type="CDD" id="cd00303">
    <property type="entry name" value="retropepsin_like"/>
    <property type="match status" value="1"/>
</dbReference>
<keyword evidence="4" id="KW-1185">Reference proteome</keyword>
<reference evidence="3" key="1">
    <citation type="submission" date="2023-03" db="EMBL/GenBank/DDBJ databases">
        <title>Massive genome expansion in bonnet fungi (Mycena s.s.) driven by repeated elements and novel gene families across ecological guilds.</title>
        <authorList>
            <consortium name="Lawrence Berkeley National Laboratory"/>
            <person name="Harder C.B."/>
            <person name="Miyauchi S."/>
            <person name="Viragh M."/>
            <person name="Kuo A."/>
            <person name="Thoen E."/>
            <person name="Andreopoulos B."/>
            <person name="Lu D."/>
            <person name="Skrede I."/>
            <person name="Drula E."/>
            <person name="Henrissat B."/>
            <person name="Morin E."/>
            <person name="Kohler A."/>
            <person name="Barry K."/>
            <person name="LaButti K."/>
            <person name="Morin E."/>
            <person name="Salamov A."/>
            <person name="Lipzen A."/>
            <person name="Mereny Z."/>
            <person name="Hegedus B."/>
            <person name="Baldrian P."/>
            <person name="Stursova M."/>
            <person name="Weitz H."/>
            <person name="Taylor A."/>
            <person name="Grigoriev I.V."/>
            <person name="Nagy L.G."/>
            <person name="Martin F."/>
            <person name="Kauserud H."/>
        </authorList>
    </citation>
    <scope>NUCLEOTIDE SEQUENCE</scope>
    <source>
        <strain evidence="3">CBHHK188m</strain>
    </source>
</reference>
<protein>
    <recommendedName>
        <fullName evidence="2">DUF4100 domain-containing protein</fullName>
    </recommendedName>
</protein>
<gene>
    <name evidence="3" type="ORF">DFH07DRAFT_730225</name>
</gene>
<evidence type="ECO:0000313" key="4">
    <source>
        <dbReference type="Proteomes" id="UP001215280"/>
    </source>
</evidence>
<dbReference type="Proteomes" id="UP001215280">
    <property type="component" value="Unassembled WGS sequence"/>
</dbReference>
<organism evidence="3 4">
    <name type="scientific">Mycena maculata</name>
    <dbReference type="NCBI Taxonomy" id="230809"/>
    <lineage>
        <taxon>Eukaryota</taxon>
        <taxon>Fungi</taxon>
        <taxon>Dikarya</taxon>
        <taxon>Basidiomycota</taxon>
        <taxon>Agaricomycotina</taxon>
        <taxon>Agaricomycetes</taxon>
        <taxon>Agaricomycetidae</taxon>
        <taxon>Agaricales</taxon>
        <taxon>Marasmiineae</taxon>
        <taxon>Mycenaceae</taxon>
        <taxon>Mycena</taxon>
    </lineage>
</organism>
<feature type="compositionally biased region" description="Polar residues" evidence="1">
    <location>
        <begin position="416"/>
        <end position="427"/>
    </location>
</feature>
<name>A0AAD7NXJ4_9AGAR</name>
<evidence type="ECO:0000313" key="3">
    <source>
        <dbReference type="EMBL" id="KAJ7779349.1"/>
    </source>
</evidence>
<feature type="compositionally biased region" description="Basic and acidic residues" evidence="1">
    <location>
        <begin position="396"/>
        <end position="407"/>
    </location>
</feature>
<accession>A0AAD7NXJ4</accession>
<sequence>MTTTMRALVPLPIPRTSEAPMFDGSGLTEFLSILKQHGARAGLTDDELTPYILQYCTEDVKHVLRYSKELKPTAKDWAEAVEEMKNYYASEDQPARYSVDDLRQFCNETSAKPPFESRSDVEVYMRRFREISGSLLEDSRITEDQVNLYFVTGIPQETFKIVDSKLPQKNRVITSPPSIKEVRKILNALFMENSLQSFARQNFMEQDSSSAPGPTKSAQKAVRFGPAPAAVPAPMTPQEREMEEIRSQLERLSISNAELLAFVSSKLDPARPPTPPNLNNRPTTPENRRCFVCGQTGTHRLGWKHCPTTWELNAENLISIDSTGRLMAKDGSELPATRDTGGVAAVLRRRASEARPAGGSTASVAAQYNGYNALGGNVMAVSADDDELYAEPALRSGRDTTVRHDPYAKPPGKPKASTSKIPASNANPPQPPVAGPSIDPSPPRDSPPHINPTPTSIPLPPMHPLNTEEGWCQHEKQQKLDKGKAKEDVEMTDPSKRQWRFTSDIQEAVSVDDIWSKALSAEATVTIRQLLAISPALQKKMQDATHRRREYVTTSGEYEIFSPQVAKSVASGAMSAGVTQTGLVLHLGNPETNRLLMEHFTSLHAVPSHSSRFLAFATGLVTVKIKDYDIRCLIDTGSELNLLSHSLVNTLSLPIDIDGSRWSLSGVHGGSDRLVGLCRDVSLKLGGHEFDHHLFITRNSPGRQEIILGQPWIQWFAGRIDFAREGTMDLLLWKDGDRSHAPTISVRLLRPGNERNQTDFLQTPNASATIYDYDEEDDEAGF</sequence>
<evidence type="ECO:0000256" key="1">
    <source>
        <dbReference type="SAM" id="MobiDB-lite"/>
    </source>
</evidence>
<comment type="caution">
    <text evidence="3">The sequence shown here is derived from an EMBL/GenBank/DDBJ whole genome shotgun (WGS) entry which is preliminary data.</text>
</comment>
<proteinExistence type="predicted"/>
<dbReference type="InterPro" id="IPR021109">
    <property type="entry name" value="Peptidase_aspartic_dom_sf"/>
</dbReference>
<feature type="domain" description="DUF4100" evidence="2">
    <location>
        <begin position="324"/>
        <end position="553"/>
    </location>
</feature>
<feature type="compositionally biased region" description="Pro residues" evidence="1">
    <location>
        <begin position="428"/>
        <end position="463"/>
    </location>
</feature>
<dbReference type="Gene3D" id="2.40.70.10">
    <property type="entry name" value="Acid Proteases"/>
    <property type="match status" value="1"/>
</dbReference>
<dbReference type="SUPFAM" id="SSF50630">
    <property type="entry name" value="Acid proteases"/>
    <property type="match status" value="1"/>
</dbReference>
<feature type="region of interest" description="Disordered" evidence="1">
    <location>
        <begin position="392"/>
        <end position="495"/>
    </location>
</feature>
<dbReference type="AlphaFoldDB" id="A0AAD7NXJ4"/>
<feature type="compositionally biased region" description="Basic and acidic residues" evidence="1">
    <location>
        <begin position="471"/>
        <end position="495"/>
    </location>
</feature>